<evidence type="ECO:0000313" key="3">
    <source>
        <dbReference type="Proteomes" id="UP001165190"/>
    </source>
</evidence>
<dbReference type="PROSITE" id="PS50181">
    <property type="entry name" value="FBOX"/>
    <property type="match status" value="1"/>
</dbReference>
<dbReference type="AlphaFoldDB" id="A0A9W7M8K9"/>
<dbReference type="CDD" id="cd22160">
    <property type="entry name" value="F-box_AtFBL13-like"/>
    <property type="match status" value="1"/>
</dbReference>
<dbReference type="InterPro" id="IPR036047">
    <property type="entry name" value="F-box-like_dom_sf"/>
</dbReference>
<reference evidence="2" key="1">
    <citation type="submission" date="2023-05" db="EMBL/GenBank/DDBJ databases">
        <title>Genome and transcriptome analyses reveal genes involved in the formation of fine ridges on petal epidermal cells in Hibiscus trionum.</title>
        <authorList>
            <person name="Koshimizu S."/>
            <person name="Masuda S."/>
            <person name="Ishii T."/>
            <person name="Shirasu K."/>
            <person name="Hoshino A."/>
            <person name="Arita M."/>
        </authorList>
    </citation>
    <scope>NUCLEOTIDE SEQUENCE</scope>
    <source>
        <strain evidence="2">Hamamatsu line</strain>
    </source>
</reference>
<sequence length="184" mass="21213">MERAKKRKKEKENSHDRISDLPNEVLCNILSFLPSQTAVTTSLLAHRWRYVWIDVEVISVSSEEVYVGDEVNHMFSKFKFVCRISKDFKPDGYIENYQLGSWIKEGIKRSVEDLTLSFPTSIPKLTLPNALFSCRTLVSLKLCDNVIIDSTAIFFLPCLMSLPILKHRGQLRPQEEPWACTMQS</sequence>
<dbReference type="InterPro" id="IPR053781">
    <property type="entry name" value="F-box_AtFBL13-like"/>
</dbReference>
<dbReference type="Proteomes" id="UP001165190">
    <property type="component" value="Unassembled WGS sequence"/>
</dbReference>
<dbReference type="PANTHER" id="PTHR31293">
    <property type="entry name" value="RNI-LIKE SUPERFAMILY PROTEIN"/>
    <property type="match status" value="1"/>
</dbReference>
<dbReference type="InterPro" id="IPR055294">
    <property type="entry name" value="FBL60-like"/>
</dbReference>
<dbReference type="PANTHER" id="PTHR31293:SF12">
    <property type="entry name" value="RNI-LIKE SUPERFAMILY PROTEIN"/>
    <property type="match status" value="1"/>
</dbReference>
<dbReference type="Gene3D" id="1.20.1280.50">
    <property type="match status" value="1"/>
</dbReference>
<evidence type="ECO:0000313" key="2">
    <source>
        <dbReference type="EMBL" id="GMI89465.1"/>
    </source>
</evidence>
<dbReference type="OrthoDB" id="1002647at2759"/>
<keyword evidence="3" id="KW-1185">Reference proteome</keyword>
<dbReference type="InterPro" id="IPR001810">
    <property type="entry name" value="F-box_dom"/>
</dbReference>
<name>A0A9W7M8K9_HIBTR</name>
<feature type="domain" description="F-box" evidence="1">
    <location>
        <begin position="15"/>
        <end position="51"/>
    </location>
</feature>
<organism evidence="2 3">
    <name type="scientific">Hibiscus trionum</name>
    <name type="common">Flower of an hour</name>
    <dbReference type="NCBI Taxonomy" id="183268"/>
    <lineage>
        <taxon>Eukaryota</taxon>
        <taxon>Viridiplantae</taxon>
        <taxon>Streptophyta</taxon>
        <taxon>Embryophyta</taxon>
        <taxon>Tracheophyta</taxon>
        <taxon>Spermatophyta</taxon>
        <taxon>Magnoliopsida</taxon>
        <taxon>eudicotyledons</taxon>
        <taxon>Gunneridae</taxon>
        <taxon>Pentapetalae</taxon>
        <taxon>rosids</taxon>
        <taxon>malvids</taxon>
        <taxon>Malvales</taxon>
        <taxon>Malvaceae</taxon>
        <taxon>Malvoideae</taxon>
        <taxon>Hibiscus</taxon>
    </lineage>
</organism>
<accession>A0A9W7M8K9</accession>
<dbReference type="EMBL" id="BSYR01000022">
    <property type="protein sequence ID" value="GMI89465.1"/>
    <property type="molecule type" value="Genomic_DNA"/>
</dbReference>
<comment type="caution">
    <text evidence="2">The sequence shown here is derived from an EMBL/GenBank/DDBJ whole genome shotgun (WGS) entry which is preliminary data.</text>
</comment>
<gene>
    <name evidence="2" type="ORF">HRI_002615800</name>
</gene>
<evidence type="ECO:0000259" key="1">
    <source>
        <dbReference type="PROSITE" id="PS50181"/>
    </source>
</evidence>
<dbReference type="SUPFAM" id="SSF81383">
    <property type="entry name" value="F-box domain"/>
    <property type="match status" value="1"/>
</dbReference>
<dbReference type="Pfam" id="PF00646">
    <property type="entry name" value="F-box"/>
    <property type="match status" value="1"/>
</dbReference>
<protein>
    <recommendedName>
        <fullName evidence="1">F-box domain-containing protein</fullName>
    </recommendedName>
</protein>
<proteinExistence type="predicted"/>